<evidence type="ECO:0000313" key="5">
    <source>
        <dbReference type="Proteomes" id="UP000677228"/>
    </source>
</evidence>
<evidence type="ECO:0000313" key="4">
    <source>
        <dbReference type="EMBL" id="CAF3718653.1"/>
    </source>
</evidence>
<dbReference type="Proteomes" id="UP000682733">
    <property type="component" value="Unassembled WGS sequence"/>
</dbReference>
<dbReference type="Proteomes" id="UP000677228">
    <property type="component" value="Unassembled WGS sequence"/>
</dbReference>
<evidence type="ECO:0000256" key="2">
    <source>
        <dbReference type="ARBA" id="ARBA00023022"/>
    </source>
</evidence>
<protein>
    <submittedName>
        <fullName evidence="3">Uncharacterized protein</fullName>
    </submittedName>
</protein>
<reference evidence="3" key="1">
    <citation type="submission" date="2021-02" db="EMBL/GenBank/DDBJ databases">
        <authorList>
            <person name="Nowell W R."/>
        </authorList>
    </citation>
    <scope>NUCLEOTIDE SEQUENCE</scope>
</reference>
<proteinExistence type="predicted"/>
<keyword evidence="1" id="KW-0929">Antimicrobial</keyword>
<dbReference type="Pfam" id="PF11630">
    <property type="entry name" value="Anti-LPS-SCYG"/>
    <property type="match status" value="1"/>
</dbReference>
<dbReference type="InterPro" id="IPR024509">
    <property type="entry name" value="Anti-LPS_factor/Scygonadin"/>
</dbReference>
<organism evidence="3 5">
    <name type="scientific">Didymodactylos carnosus</name>
    <dbReference type="NCBI Taxonomy" id="1234261"/>
    <lineage>
        <taxon>Eukaryota</taxon>
        <taxon>Metazoa</taxon>
        <taxon>Spiralia</taxon>
        <taxon>Gnathifera</taxon>
        <taxon>Rotifera</taxon>
        <taxon>Eurotatoria</taxon>
        <taxon>Bdelloidea</taxon>
        <taxon>Philodinida</taxon>
        <taxon>Philodinidae</taxon>
        <taxon>Didymodactylos</taxon>
    </lineage>
</organism>
<dbReference type="EMBL" id="CAJOBA010004630">
    <property type="protein sequence ID" value="CAF3718653.1"/>
    <property type="molecule type" value="Genomic_DNA"/>
</dbReference>
<dbReference type="AlphaFoldDB" id="A0A8S2DKX8"/>
<keyword evidence="2" id="KW-0044">Antibiotic</keyword>
<name>A0A8S2DKX8_9BILA</name>
<dbReference type="GO" id="GO:0042742">
    <property type="term" value="P:defense response to bacterium"/>
    <property type="evidence" value="ECO:0007669"/>
    <property type="project" value="UniProtKB-KW"/>
</dbReference>
<accession>A0A8S2DKX8</accession>
<gene>
    <name evidence="3" type="ORF">OVA965_LOCUS11783</name>
    <name evidence="4" type="ORF">TMI583_LOCUS11787</name>
</gene>
<sequence length="142" mass="15791">MSHCGDVSGIIAPCVVQNWLACGLNVGSAIYSQYGQWKDDETRQLFGTTCTSSFRGGFHSWKWTYSGEFQCPSISPTIVGESTQWESRNGAIEHAIQNFITQAGQAGVLTPQQVQDYTDGAAAAGKRSRFYRRFMNSYHFDE</sequence>
<dbReference type="Gene3D" id="3.30.160.320">
    <property type="match status" value="1"/>
</dbReference>
<evidence type="ECO:0000256" key="1">
    <source>
        <dbReference type="ARBA" id="ARBA00022529"/>
    </source>
</evidence>
<evidence type="ECO:0000313" key="3">
    <source>
        <dbReference type="EMBL" id="CAF0943903.1"/>
    </source>
</evidence>
<dbReference type="InterPro" id="IPR038539">
    <property type="entry name" value="Anti-LPS_factor/Scygonadin_sf"/>
</dbReference>
<dbReference type="EMBL" id="CAJNOK010004626">
    <property type="protein sequence ID" value="CAF0943903.1"/>
    <property type="molecule type" value="Genomic_DNA"/>
</dbReference>
<comment type="caution">
    <text evidence="3">The sequence shown here is derived from an EMBL/GenBank/DDBJ whole genome shotgun (WGS) entry which is preliminary data.</text>
</comment>